<dbReference type="GO" id="GO:0046872">
    <property type="term" value="F:metal ion binding"/>
    <property type="evidence" value="ECO:0007669"/>
    <property type="project" value="UniProtKB-KW"/>
</dbReference>
<comment type="cofactor">
    <cofactor evidence="1">
        <name>Mg(2+)</name>
        <dbReference type="ChEBI" id="CHEBI:18420"/>
    </cofactor>
</comment>
<evidence type="ECO:0000256" key="5">
    <source>
        <dbReference type="ARBA" id="ARBA00022694"/>
    </source>
</evidence>
<evidence type="ECO:0000313" key="13">
    <source>
        <dbReference type="EMBL" id="ACQ52211.1"/>
    </source>
</evidence>
<organism evidence="13 14">
    <name type="scientific">Clostridium botulinum (strain 657 / Type Ba4)</name>
    <dbReference type="NCBI Taxonomy" id="515621"/>
    <lineage>
        <taxon>Bacteria</taxon>
        <taxon>Bacillati</taxon>
        <taxon>Bacillota</taxon>
        <taxon>Clostridia</taxon>
        <taxon>Eubacteriales</taxon>
        <taxon>Clostridiaceae</taxon>
        <taxon>Clostridium</taxon>
    </lineage>
</organism>
<dbReference type="EMBL" id="CP001083">
    <property type="protein sequence ID" value="ACQ52211.1"/>
    <property type="molecule type" value="Genomic_DNA"/>
</dbReference>
<dbReference type="RefSeq" id="WP_012720604.1">
    <property type="nucleotide sequence ID" value="NC_012658.1"/>
</dbReference>
<dbReference type="Pfam" id="PF01743">
    <property type="entry name" value="PolyA_pol"/>
    <property type="match status" value="1"/>
</dbReference>
<keyword evidence="7" id="KW-0479">Metal-binding</keyword>
<dbReference type="Gene3D" id="3.30.460.10">
    <property type="entry name" value="Beta Polymerase, domain 2"/>
    <property type="match status" value="1"/>
</dbReference>
<evidence type="ECO:0000256" key="1">
    <source>
        <dbReference type="ARBA" id="ARBA00001946"/>
    </source>
</evidence>
<dbReference type="Proteomes" id="UP000002333">
    <property type="component" value="Chromosome"/>
</dbReference>
<sequence length="398" mass="47072">MNILNKFTEKELEVINEIKKASIETNIKIYIIGGAIRDIILNNKINDIDICLEGEPKELIYRMKNIKEYIYYDEFHTSTIKFQNNIQIDLIGCRKEKYEYEGALPKITLSNIKNNLERRDFTINALAYDIVEDKILDFFNGMEDLRKGKIIKIHNNSYMEDGTRIFRAIKYSIRYGFKIEDEKEIRESITKGTLKNISNDRIVSELYSLCTEENWIEAIKQCYKYNLLDIDLNLLGLENILLDYSNIYVRILNVLYSIKGEHGQSIFIDNSFLDKDLRKPIDKYLQNKEIYSLSLSNAKDNYEIYKILSKTYSFERVLLAWNLKFRYKVYNYEKNIRVIDLTMNGQDIKKLGIKEGKEIGLILEYMKKYKINLGLLDEENFLIDNMGEIKNAIKYKNT</sequence>
<dbReference type="CDD" id="cd05398">
    <property type="entry name" value="NT_ClassII-CCAase"/>
    <property type="match status" value="1"/>
</dbReference>
<proteinExistence type="inferred from homology"/>
<dbReference type="InterPro" id="IPR043519">
    <property type="entry name" value="NT_sf"/>
</dbReference>
<dbReference type="InterPro" id="IPR002646">
    <property type="entry name" value="PolA_pol_head_dom"/>
</dbReference>
<dbReference type="GO" id="GO:0000166">
    <property type="term" value="F:nucleotide binding"/>
    <property type="evidence" value="ECO:0007669"/>
    <property type="project" value="UniProtKB-KW"/>
</dbReference>
<dbReference type="Gene3D" id="1.10.3090.10">
    <property type="entry name" value="cca-adding enzyme, domain 2"/>
    <property type="match status" value="1"/>
</dbReference>
<keyword evidence="8" id="KW-0547">Nucleotide-binding</keyword>
<evidence type="ECO:0000256" key="10">
    <source>
        <dbReference type="ARBA" id="ARBA00022884"/>
    </source>
</evidence>
<evidence type="ECO:0000256" key="11">
    <source>
        <dbReference type="RuleBase" id="RU003953"/>
    </source>
</evidence>
<protein>
    <submittedName>
        <fullName evidence="13">Conserved domain protein</fullName>
    </submittedName>
</protein>
<evidence type="ECO:0000256" key="9">
    <source>
        <dbReference type="ARBA" id="ARBA00022842"/>
    </source>
</evidence>
<evidence type="ECO:0000259" key="12">
    <source>
        <dbReference type="Pfam" id="PF01743"/>
    </source>
</evidence>
<evidence type="ECO:0000256" key="7">
    <source>
        <dbReference type="ARBA" id="ARBA00022723"/>
    </source>
</evidence>
<keyword evidence="6" id="KW-0548">Nucleotidyltransferase</keyword>
<gene>
    <name evidence="13" type="ordered locus">CLJ_B2031</name>
</gene>
<keyword evidence="3" id="KW-0820">tRNA-binding</keyword>
<keyword evidence="10 11" id="KW-0694">RNA-binding</keyword>
<dbReference type="GO" id="GO:0008033">
    <property type="term" value="P:tRNA processing"/>
    <property type="evidence" value="ECO:0007669"/>
    <property type="project" value="UniProtKB-KW"/>
</dbReference>
<keyword evidence="5" id="KW-0819">tRNA processing</keyword>
<keyword evidence="9" id="KW-0460">Magnesium</keyword>
<feature type="domain" description="Poly A polymerase head" evidence="12">
    <location>
        <begin position="29"/>
        <end position="150"/>
    </location>
</feature>
<dbReference type="GO" id="GO:0000049">
    <property type="term" value="F:tRNA binding"/>
    <property type="evidence" value="ECO:0007669"/>
    <property type="project" value="UniProtKB-KW"/>
</dbReference>
<dbReference type="GO" id="GO:0016779">
    <property type="term" value="F:nucleotidyltransferase activity"/>
    <property type="evidence" value="ECO:0007669"/>
    <property type="project" value="UniProtKB-KW"/>
</dbReference>
<evidence type="ECO:0000256" key="6">
    <source>
        <dbReference type="ARBA" id="ARBA00022695"/>
    </source>
</evidence>
<evidence type="ECO:0000313" key="14">
    <source>
        <dbReference type="Proteomes" id="UP000002333"/>
    </source>
</evidence>
<dbReference type="SUPFAM" id="SSF81891">
    <property type="entry name" value="Poly A polymerase C-terminal region-like"/>
    <property type="match status" value="1"/>
</dbReference>
<dbReference type="SUPFAM" id="SSF81301">
    <property type="entry name" value="Nucleotidyltransferase"/>
    <property type="match status" value="1"/>
</dbReference>
<dbReference type="AlphaFoldDB" id="A0A3F3A4Y4"/>
<comment type="similarity">
    <text evidence="2 11">Belongs to the tRNA nucleotidyltransferase/poly(A) polymerase family.</text>
</comment>
<keyword evidence="4 11" id="KW-0808">Transferase</keyword>
<reference evidence="14" key="2">
    <citation type="submission" date="2008-05" db="EMBL/GenBank/DDBJ databases">
        <title>Genome sequence of Clostridium botulinum Ba4 strain 657.</title>
        <authorList>
            <person name="Shrivastava S."/>
            <person name="Brown J.L."/>
            <person name="Bruce D."/>
            <person name="Detter C."/>
            <person name="Munk C."/>
            <person name="Smith L.A."/>
            <person name="Smith T.J."/>
            <person name="Sutton G."/>
            <person name="Brettin T.S."/>
        </authorList>
    </citation>
    <scope>NUCLEOTIDE SEQUENCE [LARGE SCALE GENOMIC DNA]</scope>
    <source>
        <strain evidence="14">657 / Type Ba4</strain>
    </source>
</reference>
<dbReference type="PANTHER" id="PTHR47788">
    <property type="entry name" value="POLYA POLYMERASE"/>
    <property type="match status" value="1"/>
</dbReference>
<dbReference type="KEGG" id="cbi:CLJ_B2031"/>
<reference evidence="13 14" key="1">
    <citation type="journal article" date="2007" name="PLoS ONE">
        <title>Analysis of the neurotoxin complex genes in Clostridium botulinum A1-A4 and B1 strains: BoNT/A3, /Ba4 and /B1 clusters are located within plasmids.</title>
        <authorList>
            <person name="Smith T.J."/>
            <person name="Hill K.K."/>
            <person name="Foley B.T."/>
            <person name="Detter J.C."/>
            <person name="Munk A.C."/>
            <person name="Bruce D.C."/>
            <person name="Doggett N.A."/>
            <person name="Smith L.A."/>
            <person name="Marks J.D."/>
            <person name="Xie G."/>
            <person name="Brettin T.S."/>
        </authorList>
    </citation>
    <scope>NUCLEOTIDE SEQUENCE [LARGE SCALE GENOMIC DNA]</scope>
    <source>
        <strain evidence="14">657 / Type Ba4</strain>
    </source>
</reference>
<dbReference type="PANTHER" id="PTHR47788:SF1">
    <property type="entry name" value="A-ADDING TRNA NUCLEOTIDYLTRANSFERASE"/>
    <property type="match status" value="1"/>
</dbReference>
<dbReference type="InterPro" id="IPR052390">
    <property type="entry name" value="tRNA_nt/polyA_polymerase"/>
</dbReference>
<name>A0A3F3A4Y4_CLOB6</name>
<evidence type="ECO:0000256" key="3">
    <source>
        <dbReference type="ARBA" id="ARBA00022555"/>
    </source>
</evidence>
<evidence type="ECO:0000256" key="8">
    <source>
        <dbReference type="ARBA" id="ARBA00022741"/>
    </source>
</evidence>
<accession>A0A3F3A4Y4</accession>
<evidence type="ECO:0000256" key="2">
    <source>
        <dbReference type="ARBA" id="ARBA00007265"/>
    </source>
</evidence>
<evidence type="ECO:0000256" key="4">
    <source>
        <dbReference type="ARBA" id="ARBA00022679"/>
    </source>
</evidence>